<dbReference type="Pfam" id="PF26002">
    <property type="entry name" value="Beta-barrel_AprE"/>
    <property type="match status" value="1"/>
</dbReference>
<evidence type="ECO:0000256" key="6">
    <source>
        <dbReference type="SAM" id="Phobius"/>
    </source>
</evidence>
<dbReference type="Proteomes" id="UP000264330">
    <property type="component" value="Unassembled WGS sequence"/>
</dbReference>
<dbReference type="Gene3D" id="2.40.30.170">
    <property type="match status" value="1"/>
</dbReference>
<feature type="domain" description="AprE-like beta-barrel" evidence="7">
    <location>
        <begin position="275"/>
        <end position="358"/>
    </location>
</feature>
<dbReference type="InterPro" id="IPR058982">
    <property type="entry name" value="Beta-barrel_AprE"/>
</dbReference>
<dbReference type="GO" id="GO:0016020">
    <property type="term" value="C:membrane"/>
    <property type="evidence" value="ECO:0007669"/>
    <property type="project" value="UniProtKB-SubCell"/>
</dbReference>
<proteinExistence type="predicted"/>
<organism evidence="8 9">
    <name type="scientific">Zunongwangia profunda</name>
    <dbReference type="NCBI Taxonomy" id="398743"/>
    <lineage>
        <taxon>Bacteria</taxon>
        <taxon>Pseudomonadati</taxon>
        <taxon>Bacteroidota</taxon>
        <taxon>Flavobacteriia</taxon>
        <taxon>Flavobacteriales</taxon>
        <taxon>Flavobacteriaceae</taxon>
        <taxon>Zunongwangia</taxon>
    </lineage>
</organism>
<comment type="subcellular location">
    <subcellularLocation>
        <location evidence="1">Membrane</location>
        <topology evidence="1">Single-pass membrane protein</topology>
    </subcellularLocation>
</comment>
<evidence type="ECO:0000313" key="9">
    <source>
        <dbReference type="Proteomes" id="UP000264330"/>
    </source>
</evidence>
<dbReference type="Gene3D" id="2.40.50.100">
    <property type="match status" value="1"/>
</dbReference>
<evidence type="ECO:0000259" key="7">
    <source>
        <dbReference type="Pfam" id="PF26002"/>
    </source>
</evidence>
<dbReference type="InterPro" id="IPR050739">
    <property type="entry name" value="MFP"/>
</dbReference>
<evidence type="ECO:0000256" key="5">
    <source>
        <dbReference type="SAM" id="Coils"/>
    </source>
</evidence>
<protein>
    <submittedName>
        <fullName evidence="8">Secretion protein HlyD</fullName>
    </submittedName>
</protein>
<dbReference type="AlphaFoldDB" id="A0A3D5IZ39"/>
<gene>
    <name evidence="8" type="ORF">DGQ38_08165</name>
</gene>
<accession>A0A3D5IZ39</accession>
<reference evidence="8 9" key="1">
    <citation type="journal article" date="2018" name="Nat. Biotechnol.">
        <title>A standardized bacterial taxonomy based on genome phylogeny substantially revises the tree of life.</title>
        <authorList>
            <person name="Parks D.H."/>
            <person name="Chuvochina M."/>
            <person name="Waite D.W."/>
            <person name="Rinke C."/>
            <person name="Skarshewski A."/>
            <person name="Chaumeil P.A."/>
            <person name="Hugenholtz P."/>
        </authorList>
    </citation>
    <scope>NUCLEOTIDE SEQUENCE [LARGE SCALE GENOMIC DNA]</scope>
    <source>
        <strain evidence="8">UBA9359</strain>
    </source>
</reference>
<dbReference type="Gene3D" id="1.10.287.470">
    <property type="entry name" value="Helix hairpin bin"/>
    <property type="match status" value="1"/>
</dbReference>
<sequence length="385" mass="44355">MPVLVKIFPKEIIENTAEVFKFRHTVKSKIIYSLLLLLIIGGLVSLPFIKVDVYTSSQGIIKPNLERSSVSSINSGRVVYSNIENNKTVKKGDTLLFIESTIIDEQLSFSRDQIVEIKEYQKDLRYLLAYNNPILSRISSNKYRSDFLEYEQLLIEAQTKLDRLEKKFIRHKTLFNKGVIAASEFENIESEYNLTKSNIQTLKSQQKNKWQSQLISYNDKLEDIQSNTKQLLQNKSQYFITAPVTGTLMNTRYLSQGSFISQGTQLAEISPSSDLIAECYISPSDIGLIDKTNQVIFQIDAYNYNQWGLAHGEILEINKDIELMDNTPLFKIRCKIEEKHLKLKNGVKGELKKGMTFTSRFLITKRTLYQLLYDKVDDWVNPANV</sequence>
<keyword evidence="2 6" id="KW-0812">Transmembrane</keyword>
<keyword evidence="4 6" id="KW-0472">Membrane</keyword>
<dbReference type="EMBL" id="DPMF01000191">
    <property type="protein sequence ID" value="HCV81007.1"/>
    <property type="molecule type" value="Genomic_DNA"/>
</dbReference>
<dbReference type="PANTHER" id="PTHR30386:SF26">
    <property type="entry name" value="TRANSPORT PROTEIN COMB"/>
    <property type="match status" value="1"/>
</dbReference>
<evidence type="ECO:0000256" key="4">
    <source>
        <dbReference type="ARBA" id="ARBA00023136"/>
    </source>
</evidence>
<evidence type="ECO:0000256" key="1">
    <source>
        <dbReference type="ARBA" id="ARBA00004167"/>
    </source>
</evidence>
<feature type="transmembrane region" description="Helical" evidence="6">
    <location>
        <begin position="30"/>
        <end position="49"/>
    </location>
</feature>
<name>A0A3D5IZ39_9FLAO</name>
<keyword evidence="3 6" id="KW-1133">Transmembrane helix</keyword>
<feature type="coiled-coil region" evidence="5">
    <location>
        <begin position="147"/>
        <end position="234"/>
    </location>
</feature>
<dbReference type="PANTHER" id="PTHR30386">
    <property type="entry name" value="MEMBRANE FUSION SUBUNIT OF EMRAB-TOLC MULTIDRUG EFFLUX PUMP"/>
    <property type="match status" value="1"/>
</dbReference>
<evidence type="ECO:0000256" key="3">
    <source>
        <dbReference type="ARBA" id="ARBA00022989"/>
    </source>
</evidence>
<evidence type="ECO:0000313" key="8">
    <source>
        <dbReference type="EMBL" id="HCV81007.1"/>
    </source>
</evidence>
<comment type="caution">
    <text evidence="8">The sequence shown here is derived from an EMBL/GenBank/DDBJ whole genome shotgun (WGS) entry which is preliminary data.</text>
</comment>
<evidence type="ECO:0000256" key="2">
    <source>
        <dbReference type="ARBA" id="ARBA00022692"/>
    </source>
</evidence>
<keyword evidence="5" id="KW-0175">Coiled coil</keyword>